<dbReference type="InterPro" id="IPR014044">
    <property type="entry name" value="CAP_dom"/>
</dbReference>
<dbReference type="InterPro" id="IPR018244">
    <property type="entry name" value="Allrgn_V5/Tpx1_CS"/>
</dbReference>
<dbReference type="Proteomes" id="UP000053660">
    <property type="component" value="Unassembled WGS sequence"/>
</dbReference>
<dbReference type="Pfam" id="PF00188">
    <property type="entry name" value="CAP"/>
    <property type="match status" value="1"/>
</dbReference>
<dbReference type="AlphaFoldDB" id="A0A0B1RYS1"/>
<dbReference type="CDD" id="cd05380">
    <property type="entry name" value="CAP_euk"/>
    <property type="match status" value="1"/>
</dbReference>
<name>A0A0B1RYS1_OESDE</name>
<dbReference type="InterPro" id="IPR001283">
    <property type="entry name" value="CRISP-related"/>
</dbReference>
<reference evidence="2 3" key="1">
    <citation type="submission" date="2014-03" db="EMBL/GenBank/DDBJ databases">
        <title>Draft genome of the hookworm Oesophagostomum dentatum.</title>
        <authorList>
            <person name="Mitreva M."/>
        </authorList>
    </citation>
    <scope>NUCLEOTIDE SEQUENCE [LARGE SCALE GENOMIC DNA]</scope>
    <source>
        <strain evidence="2 3">OD-Hann</strain>
    </source>
</reference>
<dbReference type="PRINTS" id="PR00837">
    <property type="entry name" value="V5TPXLIKE"/>
</dbReference>
<dbReference type="GO" id="GO:0005576">
    <property type="term" value="C:extracellular region"/>
    <property type="evidence" value="ECO:0007669"/>
    <property type="project" value="InterPro"/>
</dbReference>
<dbReference type="PANTHER" id="PTHR10334">
    <property type="entry name" value="CYSTEINE-RICH SECRETORY PROTEIN-RELATED"/>
    <property type="match status" value="1"/>
</dbReference>
<dbReference type="PROSITE" id="PS01009">
    <property type="entry name" value="CRISP_1"/>
    <property type="match status" value="1"/>
</dbReference>
<protein>
    <submittedName>
        <fullName evidence="2">SCP-like protein</fullName>
    </submittedName>
</protein>
<dbReference type="EMBL" id="KN609992">
    <property type="protein sequence ID" value="KHJ78218.1"/>
    <property type="molecule type" value="Genomic_DNA"/>
</dbReference>
<dbReference type="OrthoDB" id="5853705at2759"/>
<evidence type="ECO:0000313" key="3">
    <source>
        <dbReference type="Proteomes" id="UP000053660"/>
    </source>
</evidence>
<dbReference type="SUPFAM" id="SSF55797">
    <property type="entry name" value="PR-1-like"/>
    <property type="match status" value="1"/>
</dbReference>
<dbReference type="SMART" id="SM00198">
    <property type="entry name" value="SCP"/>
    <property type="match status" value="1"/>
</dbReference>
<dbReference type="Gene3D" id="3.40.33.10">
    <property type="entry name" value="CAP"/>
    <property type="match status" value="1"/>
</dbReference>
<accession>A0A0B1RYS1</accession>
<dbReference type="InterPro" id="IPR035940">
    <property type="entry name" value="CAP_sf"/>
</dbReference>
<evidence type="ECO:0000313" key="2">
    <source>
        <dbReference type="EMBL" id="KHJ78218.1"/>
    </source>
</evidence>
<proteinExistence type="predicted"/>
<feature type="domain" description="SCP" evidence="1">
    <location>
        <begin position="1"/>
        <end position="125"/>
    </location>
</feature>
<organism evidence="2 3">
    <name type="scientific">Oesophagostomum dentatum</name>
    <name type="common">Nodular worm</name>
    <dbReference type="NCBI Taxonomy" id="61180"/>
    <lineage>
        <taxon>Eukaryota</taxon>
        <taxon>Metazoa</taxon>
        <taxon>Ecdysozoa</taxon>
        <taxon>Nematoda</taxon>
        <taxon>Chromadorea</taxon>
        <taxon>Rhabditida</taxon>
        <taxon>Rhabditina</taxon>
        <taxon>Rhabditomorpha</taxon>
        <taxon>Strongyloidea</taxon>
        <taxon>Strongylidae</taxon>
        <taxon>Oesophagostomum</taxon>
    </lineage>
</organism>
<keyword evidence="3" id="KW-1185">Reference proteome</keyword>
<gene>
    <name evidence="2" type="ORF">OESDEN_22162</name>
</gene>
<sequence length="155" mass="17481">MLMMVYDCEVEASAMKQAQKCVFAHSQSSERPELGENLFMTTARNYDKNSTAARACQGWWSELKQYGVGQDNVLTMDLWNRPNTQIDHYTQMAWDTTYKPGCAVVHCSSMTYAVCQYGPAGNYMNRQIYSKGEPCSQCPEGYTCSKDEGLCNVIS</sequence>
<evidence type="ECO:0000259" key="1">
    <source>
        <dbReference type="SMART" id="SM00198"/>
    </source>
</evidence>